<protein>
    <submittedName>
        <fullName evidence="2">Hemerythrin domain-containing protein</fullName>
    </submittedName>
</protein>
<keyword evidence="3" id="KW-1185">Reference proteome</keyword>
<sequence length="209" mass="23064">MATMSMNKAIHAAFRRDLDRFLSALGRFTDGDARRAEELGRAWDNFDFQLTKHHEGEHEIAWPALARVGVTQQTIDQMDAEHEVMAERLAAARGAMTALRAAPTAANAQTAATAMGELKTVTEEHLDHEEREIEPVYLAKQDDPVVKEMGKKFARVGPKEGGEFFAWMLDGGDPAAHATLKGEVPGPVLTILKNVFGRGYTKNVAPVWR</sequence>
<comment type="caution">
    <text evidence="2">The sequence shown here is derived from an EMBL/GenBank/DDBJ whole genome shotgun (WGS) entry which is preliminary data.</text>
</comment>
<evidence type="ECO:0000259" key="1">
    <source>
        <dbReference type="Pfam" id="PF01814"/>
    </source>
</evidence>
<evidence type="ECO:0000313" key="2">
    <source>
        <dbReference type="EMBL" id="MBF4765587.1"/>
    </source>
</evidence>
<dbReference type="Proteomes" id="UP000640489">
    <property type="component" value="Unassembled WGS sequence"/>
</dbReference>
<evidence type="ECO:0000313" key="3">
    <source>
        <dbReference type="Proteomes" id="UP000640489"/>
    </source>
</evidence>
<dbReference type="EMBL" id="JADKPN010000016">
    <property type="protein sequence ID" value="MBF4765587.1"/>
    <property type="molecule type" value="Genomic_DNA"/>
</dbReference>
<proteinExistence type="predicted"/>
<accession>A0A930VFF6</accession>
<reference evidence="2" key="1">
    <citation type="submission" date="2020-11" db="EMBL/GenBank/DDBJ databases">
        <title>Nocardioides sp. nov., isolated from Soil of Cynanchum wilfordii Hemsley rhizosphere.</title>
        <authorList>
            <person name="Lee J.-S."/>
            <person name="Suh M.K."/>
            <person name="Kim J.-S."/>
        </authorList>
    </citation>
    <scope>NUCLEOTIDE SEQUENCE</scope>
    <source>
        <strain evidence="2">KCTC 19275</strain>
    </source>
</reference>
<dbReference type="AlphaFoldDB" id="A0A930VFF6"/>
<dbReference type="Pfam" id="PF01814">
    <property type="entry name" value="Hemerythrin"/>
    <property type="match status" value="1"/>
</dbReference>
<gene>
    <name evidence="2" type="ORF">ISU07_20855</name>
</gene>
<dbReference type="Gene3D" id="1.20.120.520">
    <property type="entry name" value="nmb1532 protein domain like"/>
    <property type="match status" value="1"/>
</dbReference>
<organism evidence="2 3">
    <name type="scientific">Nocardioides islandensis</name>
    <dbReference type="NCBI Taxonomy" id="433663"/>
    <lineage>
        <taxon>Bacteria</taxon>
        <taxon>Bacillati</taxon>
        <taxon>Actinomycetota</taxon>
        <taxon>Actinomycetes</taxon>
        <taxon>Propionibacteriales</taxon>
        <taxon>Nocardioidaceae</taxon>
        <taxon>Nocardioides</taxon>
    </lineage>
</organism>
<dbReference type="InterPro" id="IPR012312">
    <property type="entry name" value="Hemerythrin-like"/>
</dbReference>
<dbReference type="CDD" id="cd12108">
    <property type="entry name" value="Hr-like"/>
    <property type="match status" value="1"/>
</dbReference>
<feature type="domain" description="Hemerythrin-like" evidence="1">
    <location>
        <begin position="9"/>
        <end position="136"/>
    </location>
</feature>
<name>A0A930VFF6_9ACTN</name>